<protein>
    <submittedName>
        <fullName evidence="1">Unannotated protein</fullName>
    </submittedName>
</protein>
<dbReference type="InterPro" id="IPR013783">
    <property type="entry name" value="Ig-like_fold"/>
</dbReference>
<name>A0A6J6Q1E7_9ZZZZ</name>
<reference evidence="1" key="1">
    <citation type="submission" date="2020-05" db="EMBL/GenBank/DDBJ databases">
        <authorList>
            <person name="Chiriac C."/>
            <person name="Salcher M."/>
            <person name="Ghai R."/>
            <person name="Kavagutti S V."/>
        </authorList>
    </citation>
    <scope>NUCLEOTIDE SEQUENCE</scope>
</reference>
<gene>
    <name evidence="1" type="ORF">UFOPK2366_01446</name>
</gene>
<dbReference type="AlphaFoldDB" id="A0A6J6Q1E7"/>
<dbReference type="PROSITE" id="PS50194">
    <property type="entry name" value="FILAMIN_REPEAT"/>
    <property type="match status" value="1"/>
</dbReference>
<dbReference type="EMBL" id="CAEZXM010000293">
    <property type="protein sequence ID" value="CAB4704827.1"/>
    <property type="molecule type" value="Genomic_DNA"/>
</dbReference>
<dbReference type="SUPFAM" id="SSF49265">
    <property type="entry name" value="Fibronectin type III"/>
    <property type="match status" value="1"/>
</dbReference>
<evidence type="ECO:0000313" key="1">
    <source>
        <dbReference type="EMBL" id="CAB4704827.1"/>
    </source>
</evidence>
<accession>A0A6J6Q1E7</accession>
<dbReference type="Gene3D" id="2.60.40.10">
    <property type="entry name" value="Immunoglobulins"/>
    <property type="match status" value="1"/>
</dbReference>
<organism evidence="1">
    <name type="scientific">freshwater metagenome</name>
    <dbReference type="NCBI Taxonomy" id="449393"/>
    <lineage>
        <taxon>unclassified sequences</taxon>
        <taxon>metagenomes</taxon>
        <taxon>ecological metagenomes</taxon>
    </lineage>
</organism>
<proteinExistence type="predicted"/>
<sequence length="491" mass="49389">MTTGLITGIPFYSWSIFPAGTFPAGLYKIGYACTLSGVTMSYFQELINVTTDASTGGPAQMSYTIARVPAAPTLASPLTTGNGTLAGTFTAPACTPACTSSLATATSPGKPTVTAVGSAGTFTLTGLVNKSAYSVTVTQTNAVGTSPASNAVVGTPADPNERDIVGFGAAPITPGTPNITPARLDWNAPASPPPSGQYTVAITNAGAPITGSPFTVSATTLSFPCTLALVGVSLSAAVTPVYVAPAFAPAVTTVGVFCNSATLVTQDITVTRPVGGLVLTQTCAKYGALPAEPTSLGFDAVLPAELASGTGSAPTINDPRTIVDPAFSQYPYPVDAIEVPNPTYPTHCALNLGIAKLITSGTEAGKYFKVDGRISQVAIVDTRDTDAGWVVSGKVSDFASGANTFSGNYLGWTPVKTSDSGVTLEGYDQTVNAGATVAPAFASGLTAAQPLATAAANQGLGIAYLDARLKLLIPVTANNGVYTATLTISAL</sequence>
<dbReference type="InterPro" id="IPR036116">
    <property type="entry name" value="FN3_sf"/>
</dbReference>
<dbReference type="InterPro" id="IPR017868">
    <property type="entry name" value="Filamin/ABP280_repeat-like"/>
</dbReference>